<name>A0A2J7TE37_METSI</name>
<dbReference type="Proteomes" id="UP000236286">
    <property type="component" value="Unassembled WGS sequence"/>
</dbReference>
<gene>
    <name evidence="1" type="ORF">CR492_15380</name>
</gene>
<dbReference type="RefSeq" id="WP_102844618.1">
    <property type="nucleotide sequence ID" value="NZ_PDZR01000020.1"/>
</dbReference>
<dbReference type="EMBL" id="PDZR01000020">
    <property type="protein sequence ID" value="PNG25031.1"/>
    <property type="molecule type" value="Genomic_DNA"/>
</dbReference>
<comment type="caution">
    <text evidence="1">The sequence shown here is derived from an EMBL/GenBank/DDBJ whole genome shotgun (WGS) entry which is preliminary data.</text>
</comment>
<organism evidence="1 2">
    <name type="scientific">Methylocella silvestris</name>
    <dbReference type="NCBI Taxonomy" id="199596"/>
    <lineage>
        <taxon>Bacteria</taxon>
        <taxon>Pseudomonadati</taxon>
        <taxon>Pseudomonadota</taxon>
        <taxon>Alphaproteobacteria</taxon>
        <taxon>Hyphomicrobiales</taxon>
        <taxon>Beijerinckiaceae</taxon>
        <taxon>Methylocella</taxon>
    </lineage>
</organism>
<evidence type="ECO:0000313" key="1">
    <source>
        <dbReference type="EMBL" id="PNG25031.1"/>
    </source>
</evidence>
<evidence type="ECO:0008006" key="3">
    <source>
        <dbReference type="Google" id="ProtNLM"/>
    </source>
</evidence>
<proteinExistence type="predicted"/>
<reference evidence="1 2" key="1">
    <citation type="submission" date="2017-10" db="EMBL/GenBank/DDBJ databases">
        <title>Genome announcement of Methylocella silvestris TVC from permafrost.</title>
        <authorList>
            <person name="Wang J."/>
            <person name="Geng K."/>
            <person name="Ul-Haque F."/>
            <person name="Crombie A.T."/>
            <person name="Street L.E."/>
            <person name="Wookey P.A."/>
            <person name="Murrell J.C."/>
            <person name="Pratscher J."/>
        </authorList>
    </citation>
    <scope>NUCLEOTIDE SEQUENCE [LARGE SCALE GENOMIC DNA]</scope>
    <source>
        <strain evidence="1 2">TVC</strain>
    </source>
</reference>
<sequence length="264" mass="29055">MSSAKPAVLYLARGADSNAEAKFAAFVRSYSNFPAGVEHDLFIVMKGFASTSMLHSTKDVFKGLAPVFIEVDDNSFDIGAYRDTLKTIPHERLCFLNTNSEICSASWLLKLCVNLDRDNVGVVSASGSFESLSMMGRRFPAFPNVHIRSNAFLMHRNHFLAVVSKAKLSAKLDAWLLESGDSSFTRYVFSLGLDALIVGRNGRGYSSAWWTASDTFRQGEQSNLLVSDNVTRSFDDMTWSDKADACRSAWGDYINNPGNIVVAG</sequence>
<protein>
    <recommendedName>
        <fullName evidence="3">Glycosyltransferase</fullName>
    </recommendedName>
</protein>
<dbReference type="OrthoDB" id="174925at2"/>
<accession>A0A2J7TE37</accession>
<evidence type="ECO:0000313" key="2">
    <source>
        <dbReference type="Proteomes" id="UP000236286"/>
    </source>
</evidence>
<dbReference type="AlphaFoldDB" id="A0A2J7TE37"/>